<feature type="region of interest" description="Disordered" evidence="1">
    <location>
        <begin position="168"/>
        <end position="196"/>
    </location>
</feature>
<dbReference type="EMBL" id="JARKIF010000013">
    <property type="protein sequence ID" value="KAJ7624564.1"/>
    <property type="molecule type" value="Genomic_DNA"/>
</dbReference>
<feature type="region of interest" description="Disordered" evidence="1">
    <location>
        <begin position="82"/>
        <end position="124"/>
    </location>
</feature>
<evidence type="ECO:0000256" key="1">
    <source>
        <dbReference type="SAM" id="MobiDB-lite"/>
    </source>
</evidence>
<dbReference type="AlphaFoldDB" id="A0AAD7FKN0"/>
<reference evidence="2" key="1">
    <citation type="submission" date="2023-03" db="EMBL/GenBank/DDBJ databases">
        <title>Massive genome expansion in bonnet fungi (Mycena s.s.) driven by repeated elements and novel gene families across ecological guilds.</title>
        <authorList>
            <consortium name="Lawrence Berkeley National Laboratory"/>
            <person name="Harder C.B."/>
            <person name="Miyauchi S."/>
            <person name="Viragh M."/>
            <person name="Kuo A."/>
            <person name="Thoen E."/>
            <person name="Andreopoulos B."/>
            <person name="Lu D."/>
            <person name="Skrede I."/>
            <person name="Drula E."/>
            <person name="Henrissat B."/>
            <person name="Morin E."/>
            <person name="Kohler A."/>
            <person name="Barry K."/>
            <person name="LaButti K."/>
            <person name="Morin E."/>
            <person name="Salamov A."/>
            <person name="Lipzen A."/>
            <person name="Mereny Z."/>
            <person name="Hegedus B."/>
            <person name="Baldrian P."/>
            <person name="Stursova M."/>
            <person name="Weitz H."/>
            <person name="Taylor A."/>
            <person name="Grigoriev I.V."/>
            <person name="Nagy L.G."/>
            <person name="Martin F."/>
            <person name="Kauserud H."/>
        </authorList>
    </citation>
    <scope>NUCLEOTIDE SEQUENCE</scope>
    <source>
        <strain evidence="2">9284</strain>
    </source>
</reference>
<evidence type="ECO:0000313" key="2">
    <source>
        <dbReference type="EMBL" id="KAJ7624564.1"/>
    </source>
</evidence>
<gene>
    <name evidence="2" type="ORF">FB45DRAFT_923700</name>
</gene>
<accession>A0AAD7FKN0</accession>
<keyword evidence="3" id="KW-1185">Reference proteome</keyword>
<dbReference type="Proteomes" id="UP001221142">
    <property type="component" value="Unassembled WGS sequence"/>
</dbReference>
<sequence length="296" mass="32312">MSVAVAVASFPPPPGGWHNKSGNVTRWSSRPRLPFAPNTMPGESLLRRLEPTTTPAPAPGTGSLGFLRVVETVPGLESRTLHLHTGHKPFGPSARTVRAPPSRGPMPVRPLPPPPPPPKDEEKNKVAVVASTAPTFTCTPPTSTPRPTPGLLRKLPSMGRLLCVEGGYTRLPDVPEDGDEKENENEPEKTKGHRKNRLLHSRSFDTLVARFGKPPPLTLPRGGAKRKPARTRSSSVVLARSTQFFFDSYDLDDPEALDEEVREALRVNASIQAKGYRYEDVGHEGGRYRATRRATV</sequence>
<evidence type="ECO:0000313" key="3">
    <source>
        <dbReference type="Proteomes" id="UP001221142"/>
    </source>
</evidence>
<feature type="compositionally biased region" description="Acidic residues" evidence="1">
    <location>
        <begin position="174"/>
        <end position="183"/>
    </location>
</feature>
<feature type="compositionally biased region" description="Pro residues" evidence="1">
    <location>
        <begin position="102"/>
        <end position="117"/>
    </location>
</feature>
<proteinExistence type="predicted"/>
<protein>
    <submittedName>
        <fullName evidence="2">Uncharacterized protein</fullName>
    </submittedName>
</protein>
<comment type="caution">
    <text evidence="2">The sequence shown here is derived from an EMBL/GenBank/DDBJ whole genome shotgun (WGS) entry which is preliminary data.</text>
</comment>
<name>A0AAD7FKN0_9AGAR</name>
<feature type="region of interest" description="Disordered" evidence="1">
    <location>
        <begin position="134"/>
        <end position="153"/>
    </location>
</feature>
<feature type="region of interest" description="Disordered" evidence="1">
    <location>
        <begin position="1"/>
        <end position="42"/>
    </location>
</feature>
<organism evidence="2 3">
    <name type="scientific">Roridomyces roridus</name>
    <dbReference type="NCBI Taxonomy" id="1738132"/>
    <lineage>
        <taxon>Eukaryota</taxon>
        <taxon>Fungi</taxon>
        <taxon>Dikarya</taxon>
        <taxon>Basidiomycota</taxon>
        <taxon>Agaricomycotina</taxon>
        <taxon>Agaricomycetes</taxon>
        <taxon>Agaricomycetidae</taxon>
        <taxon>Agaricales</taxon>
        <taxon>Marasmiineae</taxon>
        <taxon>Mycenaceae</taxon>
        <taxon>Roridomyces</taxon>
    </lineage>
</organism>
<feature type="region of interest" description="Disordered" evidence="1">
    <location>
        <begin position="211"/>
        <end position="234"/>
    </location>
</feature>